<dbReference type="GO" id="GO:0046872">
    <property type="term" value="F:metal ion binding"/>
    <property type="evidence" value="ECO:0007669"/>
    <property type="project" value="UniProtKB-KW"/>
</dbReference>
<name>A0A923PKL7_9BACT</name>
<keyword evidence="7" id="KW-1185">Reference proteome</keyword>
<evidence type="ECO:0000259" key="5">
    <source>
        <dbReference type="Pfam" id="PF00149"/>
    </source>
</evidence>
<dbReference type="GO" id="GO:0016787">
    <property type="term" value="F:hydrolase activity"/>
    <property type="evidence" value="ECO:0007669"/>
    <property type="project" value="UniProtKB-KW"/>
</dbReference>
<accession>A0A923PKL7</accession>
<dbReference type="InterPro" id="IPR029052">
    <property type="entry name" value="Metallo-depent_PP-like"/>
</dbReference>
<dbReference type="PANTHER" id="PTHR42988">
    <property type="entry name" value="PHOSPHOHYDROLASE"/>
    <property type="match status" value="1"/>
</dbReference>
<evidence type="ECO:0000256" key="3">
    <source>
        <dbReference type="ARBA" id="ARBA00023004"/>
    </source>
</evidence>
<evidence type="ECO:0000256" key="4">
    <source>
        <dbReference type="ARBA" id="ARBA00025742"/>
    </source>
</evidence>
<dbReference type="InterPro" id="IPR004843">
    <property type="entry name" value="Calcineurin-like_PHP"/>
</dbReference>
<protein>
    <submittedName>
        <fullName evidence="6">Metallophosphoesterase</fullName>
    </submittedName>
</protein>
<dbReference type="PANTHER" id="PTHR42988:SF2">
    <property type="entry name" value="CYCLIC NUCLEOTIDE PHOSPHODIESTERASE CBUA0032-RELATED"/>
    <property type="match status" value="1"/>
</dbReference>
<dbReference type="InterPro" id="IPR050884">
    <property type="entry name" value="CNP_phosphodiesterase-III"/>
</dbReference>
<keyword evidence="2" id="KW-0378">Hydrolase</keyword>
<keyword evidence="3" id="KW-0408">Iron</keyword>
<evidence type="ECO:0000256" key="2">
    <source>
        <dbReference type="ARBA" id="ARBA00022801"/>
    </source>
</evidence>
<dbReference type="AlphaFoldDB" id="A0A923PKL7"/>
<proteinExistence type="inferred from homology"/>
<dbReference type="Proteomes" id="UP000650081">
    <property type="component" value="Unassembled WGS sequence"/>
</dbReference>
<comment type="caution">
    <text evidence="6">The sequence shown here is derived from an EMBL/GenBank/DDBJ whole genome shotgun (WGS) entry which is preliminary data.</text>
</comment>
<organism evidence="6 7">
    <name type="scientific">Neolewinella lacunae</name>
    <dbReference type="NCBI Taxonomy" id="1517758"/>
    <lineage>
        <taxon>Bacteria</taxon>
        <taxon>Pseudomonadati</taxon>
        <taxon>Bacteroidota</taxon>
        <taxon>Saprospiria</taxon>
        <taxon>Saprospirales</taxon>
        <taxon>Lewinellaceae</taxon>
        <taxon>Neolewinella</taxon>
    </lineage>
</organism>
<evidence type="ECO:0000313" key="7">
    <source>
        <dbReference type="Proteomes" id="UP000650081"/>
    </source>
</evidence>
<evidence type="ECO:0000313" key="6">
    <source>
        <dbReference type="EMBL" id="MBC6994431.1"/>
    </source>
</evidence>
<dbReference type="RefSeq" id="WP_187466505.1">
    <property type="nucleotide sequence ID" value="NZ_JAUFQK010000014.1"/>
</dbReference>
<sequence length="244" mass="28369">MPLRIVQITDLHLLPDGEELMRLDVNGRLLRVLRHAREYNPDAYFLTGDFCATLPRQEIYHAMRQMLDGLGKPYYITPGNHDDRAMLRNAFYLEGHGQEPIRGLVRVQDKNFLFLDTSRGFIDGEQVEWLEMALRQFPAAEIVMHHPPIPMGVRFMDHAYPLRETDQLLRVLTYDGHPRRVFCGHYHSGRTVAYRNLHVHLCPPTSFFIDPVAPEFQQIDLPPAYLQLEWNDHGAFQAAPIYLP</sequence>
<dbReference type="SUPFAM" id="SSF56300">
    <property type="entry name" value="Metallo-dependent phosphatases"/>
    <property type="match status" value="1"/>
</dbReference>
<dbReference type="EMBL" id="JACSIT010000098">
    <property type="protein sequence ID" value="MBC6994431.1"/>
    <property type="molecule type" value="Genomic_DNA"/>
</dbReference>
<feature type="domain" description="Calcineurin-like phosphoesterase" evidence="5">
    <location>
        <begin position="3"/>
        <end position="188"/>
    </location>
</feature>
<gene>
    <name evidence="6" type="ORF">H9S92_09665</name>
</gene>
<dbReference type="Gene3D" id="3.60.21.10">
    <property type="match status" value="1"/>
</dbReference>
<reference evidence="6" key="1">
    <citation type="submission" date="2020-08" db="EMBL/GenBank/DDBJ databases">
        <title>Lewinella bacteria from marine environments.</title>
        <authorList>
            <person name="Zhong Y."/>
        </authorList>
    </citation>
    <scope>NUCLEOTIDE SEQUENCE</scope>
    <source>
        <strain evidence="6">KCTC 42187</strain>
    </source>
</reference>
<comment type="similarity">
    <text evidence="4">Belongs to the cyclic nucleotide phosphodiesterase class-III family.</text>
</comment>
<keyword evidence="1" id="KW-0479">Metal-binding</keyword>
<dbReference type="Pfam" id="PF00149">
    <property type="entry name" value="Metallophos"/>
    <property type="match status" value="1"/>
</dbReference>
<evidence type="ECO:0000256" key="1">
    <source>
        <dbReference type="ARBA" id="ARBA00022723"/>
    </source>
</evidence>